<dbReference type="Proteomes" id="UP001168216">
    <property type="component" value="Unassembled WGS sequence"/>
</dbReference>
<accession>A0AAW7HYH2</accession>
<dbReference type="EMBL" id="JAOPLV010000001">
    <property type="protein sequence ID" value="MDM5138988.1"/>
    <property type="molecule type" value="Genomic_DNA"/>
</dbReference>
<name>A0AAW7HYH2_9GAMM</name>
<dbReference type="SUPFAM" id="SSF69635">
    <property type="entry name" value="Type III secretory system chaperone-like"/>
    <property type="match status" value="1"/>
</dbReference>
<organism evidence="1 2">
    <name type="scientific">Aeromonas bestiarum</name>
    <dbReference type="NCBI Taxonomy" id="105751"/>
    <lineage>
        <taxon>Bacteria</taxon>
        <taxon>Pseudomonadati</taxon>
        <taxon>Pseudomonadota</taxon>
        <taxon>Gammaproteobacteria</taxon>
        <taxon>Aeromonadales</taxon>
        <taxon>Aeromonadaceae</taxon>
        <taxon>Aeromonas</taxon>
    </lineage>
</organism>
<proteinExistence type="predicted"/>
<sequence length="143" mass="15716">MDLNTRLNRLARQLDANQLNQISANEWLLLTADGLALQITRTDTGMVVLACCPDDLELDPRWVPLLLSYNGLLTSTGGVVMGLTGNQRFVMQLPVTGADDDTLASLTHNFLQLVREWQQRLAQPCQAGTPAHHSMTMMSAIKG</sequence>
<reference evidence="1" key="1">
    <citation type="submission" date="2023-08" db="EMBL/GenBank/DDBJ databases">
        <title>WGS of Aeromonas isolates.</title>
        <authorList>
            <person name="Lee H."/>
        </authorList>
    </citation>
    <scope>NUCLEOTIDE SEQUENCE</scope>
    <source>
        <strain evidence="1">SL22</strain>
    </source>
</reference>
<dbReference type="CDD" id="cd16364">
    <property type="entry name" value="T3SC_I-like"/>
    <property type="match status" value="1"/>
</dbReference>
<dbReference type="RefSeq" id="WP_241324464.1">
    <property type="nucleotide sequence ID" value="NZ_JAOPLV010000001.1"/>
</dbReference>
<protein>
    <submittedName>
        <fullName evidence="1">Type III secretion system chaperone</fullName>
    </submittedName>
</protein>
<gene>
    <name evidence="1" type="ORF">OB959_04120</name>
</gene>
<evidence type="ECO:0000313" key="2">
    <source>
        <dbReference type="Proteomes" id="UP001168216"/>
    </source>
</evidence>
<dbReference type="Pfam" id="PF05932">
    <property type="entry name" value="CesT"/>
    <property type="match status" value="1"/>
</dbReference>
<dbReference type="AlphaFoldDB" id="A0AAW7HYH2"/>
<dbReference type="InterPro" id="IPR010261">
    <property type="entry name" value="Tir_chaperone"/>
</dbReference>
<dbReference type="GO" id="GO:0030254">
    <property type="term" value="P:protein secretion by the type III secretion system"/>
    <property type="evidence" value="ECO:0007669"/>
    <property type="project" value="InterPro"/>
</dbReference>
<comment type="caution">
    <text evidence="1">The sequence shown here is derived from an EMBL/GenBank/DDBJ whole genome shotgun (WGS) entry which is preliminary data.</text>
</comment>
<evidence type="ECO:0000313" key="1">
    <source>
        <dbReference type="EMBL" id="MDM5138988.1"/>
    </source>
</evidence>
<dbReference type="Gene3D" id="3.30.1460.10">
    <property type="match status" value="1"/>
</dbReference>